<dbReference type="OrthoDB" id="785936at2759"/>
<dbReference type="Proteomes" id="UP000327157">
    <property type="component" value="Unassembled WGS sequence"/>
</dbReference>
<feature type="compositionally biased region" description="Basic and acidic residues" evidence="1">
    <location>
        <begin position="372"/>
        <end position="385"/>
    </location>
</feature>
<comment type="caution">
    <text evidence="2">The sequence shown here is derived from an EMBL/GenBank/DDBJ whole genome shotgun (WGS) entry which is preliminary data.</text>
</comment>
<keyword evidence="3" id="KW-1185">Reference proteome</keyword>
<dbReference type="EMBL" id="SMOL01000714">
    <property type="protein sequence ID" value="KAB2600688.1"/>
    <property type="molecule type" value="Genomic_DNA"/>
</dbReference>
<feature type="compositionally biased region" description="Basic and acidic residues" evidence="1">
    <location>
        <begin position="576"/>
        <end position="589"/>
    </location>
</feature>
<feature type="compositionally biased region" description="Acidic residues" evidence="1">
    <location>
        <begin position="295"/>
        <end position="304"/>
    </location>
</feature>
<reference evidence="2 3" key="2">
    <citation type="submission" date="2019-11" db="EMBL/GenBank/DDBJ databases">
        <title>A de novo genome assembly of a pear dwarfing rootstock.</title>
        <authorList>
            <person name="Wang F."/>
            <person name="Wang J."/>
            <person name="Li S."/>
            <person name="Zhang Y."/>
            <person name="Fang M."/>
            <person name="Ma L."/>
            <person name="Zhao Y."/>
            <person name="Jiang S."/>
        </authorList>
    </citation>
    <scope>NUCLEOTIDE SEQUENCE [LARGE SCALE GENOMIC DNA]</scope>
    <source>
        <strain evidence="2">S2</strain>
        <tissue evidence="2">Leaf</tissue>
    </source>
</reference>
<feature type="compositionally biased region" description="Polar residues" evidence="1">
    <location>
        <begin position="340"/>
        <end position="351"/>
    </location>
</feature>
<feature type="compositionally biased region" description="Low complexity" evidence="1">
    <location>
        <begin position="648"/>
        <end position="657"/>
    </location>
</feature>
<feature type="region of interest" description="Disordered" evidence="1">
    <location>
        <begin position="277"/>
        <end position="466"/>
    </location>
</feature>
<organism evidence="2 3">
    <name type="scientific">Pyrus ussuriensis x Pyrus communis</name>
    <dbReference type="NCBI Taxonomy" id="2448454"/>
    <lineage>
        <taxon>Eukaryota</taxon>
        <taxon>Viridiplantae</taxon>
        <taxon>Streptophyta</taxon>
        <taxon>Embryophyta</taxon>
        <taxon>Tracheophyta</taxon>
        <taxon>Spermatophyta</taxon>
        <taxon>Magnoliopsida</taxon>
        <taxon>eudicotyledons</taxon>
        <taxon>Gunneridae</taxon>
        <taxon>Pentapetalae</taxon>
        <taxon>rosids</taxon>
        <taxon>fabids</taxon>
        <taxon>Rosales</taxon>
        <taxon>Rosaceae</taxon>
        <taxon>Amygdaloideae</taxon>
        <taxon>Maleae</taxon>
        <taxon>Pyrus</taxon>
    </lineage>
</organism>
<feature type="compositionally biased region" description="Basic and acidic residues" evidence="1">
    <location>
        <begin position="305"/>
        <end position="314"/>
    </location>
</feature>
<evidence type="ECO:0000256" key="1">
    <source>
        <dbReference type="SAM" id="MobiDB-lite"/>
    </source>
</evidence>
<dbReference type="PANTHER" id="PTHR37241">
    <property type="entry name" value="NEUROFILAMENT HEAVY PROTEIN"/>
    <property type="match status" value="1"/>
</dbReference>
<dbReference type="PANTHER" id="PTHR37241:SF1">
    <property type="entry name" value="NEUROFILAMENT HEAVY PROTEIN"/>
    <property type="match status" value="1"/>
</dbReference>
<proteinExistence type="predicted"/>
<evidence type="ECO:0000313" key="3">
    <source>
        <dbReference type="Proteomes" id="UP000327157"/>
    </source>
</evidence>
<feature type="compositionally biased region" description="Polar residues" evidence="1">
    <location>
        <begin position="439"/>
        <end position="449"/>
    </location>
</feature>
<feature type="compositionally biased region" description="Basic and acidic residues" evidence="1">
    <location>
        <begin position="684"/>
        <end position="694"/>
    </location>
</feature>
<gene>
    <name evidence="2" type="ORF">D8674_038419</name>
</gene>
<feature type="region of interest" description="Disordered" evidence="1">
    <location>
        <begin position="568"/>
        <end position="694"/>
    </location>
</feature>
<dbReference type="AlphaFoldDB" id="A0A5N5FC54"/>
<evidence type="ECO:0000313" key="2">
    <source>
        <dbReference type="EMBL" id="KAB2600688.1"/>
    </source>
</evidence>
<feature type="compositionally biased region" description="Basic and acidic residues" evidence="1">
    <location>
        <begin position="277"/>
        <end position="294"/>
    </location>
</feature>
<reference evidence="2 3" key="1">
    <citation type="submission" date="2019-09" db="EMBL/GenBank/DDBJ databases">
        <authorList>
            <person name="Ou C."/>
        </authorList>
    </citation>
    <scope>NUCLEOTIDE SEQUENCE [LARGE SCALE GENOMIC DNA]</scope>
    <source>
        <strain evidence="2">S2</strain>
        <tissue evidence="2">Leaf</tissue>
    </source>
</reference>
<name>A0A5N5FC54_9ROSA</name>
<protein>
    <submittedName>
        <fullName evidence="2">Uncharacterized protein</fullName>
    </submittedName>
</protein>
<accession>A0A5N5FC54</accession>
<sequence>MEEETQSVGIESGHEGGDEFYEKIEAPKFVDFTDSDPHRPDDRYWFCMRVGCDQKHEEELDSETIYRNFVLRVMAARSPNVKLRKALARKAPSLKCPLTAPAKSSKPRVSRLALIPSFSHKMADAENRARKPLHKICATPNVKAKQPTAVSKALTTPRNRKPISNSETFRSVRNPKLKNIVVPENSRPVAKALVFHSPKKPVTTKASMERSSPVGKICSAMKKLEITSGKKHVLGYNKLLPLDTSRKQFRGREVKSRVFDSLRSNNCKGQEAKTLKRENMEKDLRQHCDPAPREEVDDNDSSDMEVDKKSREGALEGFSMSATSQSGRLNGENQVEILSETLNGDTTSLSGSEERDSNENYNKENANNGNGYEEKTKLRSEKRSTLEQFDDDDDKENNTASDENRGLNINDHSTRINLGKHDASKNSQKVNQADKIPKESSTSAASNAQGVKYRKPKSTNPKPFRFRTNERGMLKEATSEKKVHAPLKEITLVGTPGAKSTSKHQNVIQITKNCLGQGEHENDTQGSCEKRLDRRTRLKENGMKGATCLKTPKVDFEQKASVVTPLRRKVSTYEKASPEREHKSKERTKSAKVQQRSVTRRGVDSSRKKAVVSSRTPCQLSVIKETSSRKIRPKKAVAPCSASPATKGSASSPSRSLSRGRRPTTVPKKPYFHNIHVPKTCAGLHKENDSLDEQ</sequence>
<feature type="compositionally biased region" description="Polar residues" evidence="1">
    <location>
        <begin position="320"/>
        <end position="333"/>
    </location>
</feature>
<feature type="compositionally biased region" description="Basic and acidic residues" evidence="1">
    <location>
        <begin position="352"/>
        <end position="362"/>
    </location>
</feature>